<dbReference type="GO" id="GO:0005741">
    <property type="term" value="C:mitochondrial outer membrane"/>
    <property type="evidence" value="ECO:0007669"/>
    <property type="project" value="UniProtKB-SubCell"/>
</dbReference>
<dbReference type="AlphaFoldDB" id="I2CR26"/>
<reference evidence="12" key="2">
    <citation type="journal article" date="2012" name="Nat. Commun.">
        <title>Draft genome sequence and genetic transformation of the oleaginous alga Nannochloropis gaditana.</title>
        <authorList>
            <person name="Radakovits R."/>
            <person name="Jinkerson R.E."/>
            <person name="Fuerstenberg S.I."/>
            <person name="Tae H."/>
            <person name="Settlage R.E."/>
            <person name="Boore J.L."/>
            <person name="Posewitz M.C."/>
        </authorList>
    </citation>
    <scope>NUCLEOTIDE SEQUENCE</scope>
    <source>
        <strain evidence="12">CCMP526</strain>
    </source>
</reference>
<feature type="repeat" description="TPR" evidence="10">
    <location>
        <begin position="491"/>
        <end position="524"/>
    </location>
</feature>
<dbReference type="SUPFAM" id="SSF48452">
    <property type="entry name" value="TPR-like"/>
    <property type="match status" value="2"/>
</dbReference>
<dbReference type="GO" id="GO:0030943">
    <property type="term" value="F:mitochondrion targeting sequence binding"/>
    <property type="evidence" value="ECO:0007669"/>
    <property type="project" value="TreeGrafter"/>
</dbReference>
<evidence type="ECO:0000256" key="5">
    <source>
        <dbReference type="ARBA" id="ARBA00022803"/>
    </source>
</evidence>
<dbReference type="EMBL" id="JU980296">
    <property type="protein sequence ID" value="AFJ69359.1"/>
    <property type="molecule type" value="mRNA"/>
</dbReference>
<evidence type="ECO:0000256" key="2">
    <source>
        <dbReference type="ARBA" id="ARBA00022692"/>
    </source>
</evidence>
<comment type="subcellular location">
    <subcellularLocation>
        <location evidence="1">Mitochondrion outer membrane</location>
        <topology evidence="1">Single-pass membrane protein</topology>
    </subcellularLocation>
</comment>
<reference evidence="12" key="1">
    <citation type="journal article" date="2012" name="Bioengineered">
        <title>Additional insights into the genome of the oleaginous model alga Nannochloropsis gaditana.</title>
        <authorList>
            <person name="Jinkerson R.E."/>
            <person name="Radakovits R."/>
            <person name="Posewitz M.C."/>
        </authorList>
    </citation>
    <scope>NUCLEOTIDE SEQUENCE</scope>
    <source>
        <strain evidence="12">CCMP526</strain>
    </source>
</reference>
<accession>I2CR26</accession>
<dbReference type="PANTHER" id="PTHR46208">
    <property type="entry name" value="MITOCHONDRIAL IMPORT RECEPTOR SUBUNIT TOM70"/>
    <property type="match status" value="1"/>
</dbReference>
<keyword evidence="4" id="KW-1000">Mitochondrion outer membrane</keyword>
<evidence type="ECO:0000313" key="12">
    <source>
        <dbReference type="EMBL" id="AFJ69359.1"/>
    </source>
</evidence>
<keyword evidence="7" id="KW-0496">Mitochondrion</keyword>
<dbReference type="PROSITE" id="PS50005">
    <property type="entry name" value="TPR"/>
    <property type="match status" value="1"/>
</dbReference>
<dbReference type="SMART" id="SM00028">
    <property type="entry name" value="TPR"/>
    <property type="match status" value="7"/>
</dbReference>
<evidence type="ECO:0000256" key="10">
    <source>
        <dbReference type="PROSITE-ProRule" id="PRU00339"/>
    </source>
</evidence>
<sequence>MSPPLTLALSSSPLKKMNVKSLLFSLLLATTTALLGLMYFRPALRFNLLPPSPPEKKDEERSAKEQNDTKGVEATAEGRDVDIKGVEEREYEEWGAKAVDAFKAGEYTDALQGFNQALELGGSMAGVSNQQNTLLSNRSACYERLGQYAEALDDCATILKALGSGPSKSKEKVQKRRKRILDLLLEKGQYHAALVELMVTFLLDMEAYKWQVRVNPSAAQNMQLIPPSNLDDVAKKAARKMIEDMEAAGNKLSANKSLPSAYTIQQVLNLLPSYQELRGRLSSLREAEQITAELNALPPSSSPSSRLPLHFELALSRIAHQQFSKANEDLMDAVRLAREEGASLPTEEEQANLFSWAGTFLHLKHDLDEARKVLEHSSSLNPDSPELLIKRGCLHLDRSELEEAKLLLEKARETSPTSAFVYLWRCQFWMSGKMTEEGLQEAERELNKCLELDEGNVVALIRLMNIKMQRNETAEAEKLIEKAKRAAPRNADVVAAYAEFLLMQGKVEEAGKELEKSIRLDPSNPMPHINKALVAWQGEDAVTARETLQHVIEMDPQYQPAYSFLANLLFKGVSTVEDSKPAFEIIDKGMQICRTKDDLEELAQIKVLAMAKLDGAKRLGLTAG</sequence>
<evidence type="ECO:0000256" key="6">
    <source>
        <dbReference type="ARBA" id="ARBA00022989"/>
    </source>
</evidence>
<proteinExistence type="evidence at transcript level"/>
<keyword evidence="6" id="KW-1133">Transmembrane helix</keyword>
<dbReference type="Pfam" id="PF13432">
    <property type="entry name" value="TPR_16"/>
    <property type="match status" value="2"/>
</dbReference>
<name>I2CR26_NANGC</name>
<organism evidence="12">
    <name type="scientific">Nannochloropsis gaditana (strain CCMP526)</name>
    <name type="common">Green microalga</name>
    <name type="synonym">Microchloropsis gaditana</name>
    <dbReference type="NCBI Taxonomy" id="1093141"/>
    <lineage>
        <taxon>Eukaryota</taxon>
        <taxon>Sar</taxon>
        <taxon>Stramenopiles</taxon>
        <taxon>Ochrophyta</taxon>
        <taxon>Eustigmatophyceae</taxon>
        <taxon>Eustigmatales</taxon>
        <taxon>Monodopsidaceae</taxon>
        <taxon>Nannochloropsis</taxon>
    </lineage>
</organism>
<feature type="compositionally biased region" description="Basic and acidic residues" evidence="11">
    <location>
        <begin position="54"/>
        <end position="78"/>
    </location>
</feature>
<protein>
    <submittedName>
        <fullName evidence="12">Mitochondrial protein import receptor tom70</fullName>
    </submittedName>
</protein>
<evidence type="ECO:0000256" key="8">
    <source>
        <dbReference type="ARBA" id="ARBA00023136"/>
    </source>
</evidence>
<keyword evidence="5 10" id="KW-0802">TPR repeat</keyword>
<dbReference type="InterPro" id="IPR011990">
    <property type="entry name" value="TPR-like_helical_dom_sf"/>
</dbReference>
<keyword evidence="8" id="KW-0472">Membrane</keyword>
<comment type="similarity">
    <text evidence="9">Belongs to the Tom70 family.</text>
</comment>
<evidence type="ECO:0000256" key="11">
    <source>
        <dbReference type="SAM" id="MobiDB-lite"/>
    </source>
</evidence>
<keyword evidence="3" id="KW-0677">Repeat</keyword>
<dbReference type="Gene3D" id="1.25.40.10">
    <property type="entry name" value="Tetratricopeptide repeat domain"/>
    <property type="match status" value="2"/>
</dbReference>
<evidence type="ECO:0000256" key="7">
    <source>
        <dbReference type="ARBA" id="ARBA00023128"/>
    </source>
</evidence>
<dbReference type="GO" id="GO:0030150">
    <property type="term" value="P:protein import into mitochondrial matrix"/>
    <property type="evidence" value="ECO:0007669"/>
    <property type="project" value="TreeGrafter"/>
</dbReference>
<gene>
    <name evidence="12" type="ORF">NGATSA_3015400</name>
</gene>
<feature type="region of interest" description="Disordered" evidence="11">
    <location>
        <begin position="51"/>
        <end position="78"/>
    </location>
</feature>
<evidence type="ECO:0000256" key="9">
    <source>
        <dbReference type="ARBA" id="ARBA00038030"/>
    </source>
</evidence>
<dbReference type="GO" id="GO:0045039">
    <property type="term" value="P:protein insertion into mitochondrial inner membrane"/>
    <property type="evidence" value="ECO:0007669"/>
    <property type="project" value="TreeGrafter"/>
</dbReference>
<evidence type="ECO:0000256" key="1">
    <source>
        <dbReference type="ARBA" id="ARBA00004572"/>
    </source>
</evidence>
<evidence type="ECO:0000256" key="4">
    <source>
        <dbReference type="ARBA" id="ARBA00022787"/>
    </source>
</evidence>
<feature type="non-terminal residue" evidence="12">
    <location>
        <position position="624"/>
    </location>
</feature>
<keyword evidence="12" id="KW-0675">Receptor</keyword>
<keyword evidence="2" id="KW-0812">Transmembrane</keyword>
<dbReference type="GO" id="GO:0008320">
    <property type="term" value="F:protein transmembrane transporter activity"/>
    <property type="evidence" value="ECO:0007669"/>
    <property type="project" value="TreeGrafter"/>
</dbReference>
<dbReference type="PANTHER" id="PTHR46208:SF1">
    <property type="entry name" value="MITOCHONDRIAL IMPORT RECEPTOR SUBUNIT TOM70"/>
    <property type="match status" value="1"/>
</dbReference>
<evidence type="ECO:0000256" key="3">
    <source>
        <dbReference type="ARBA" id="ARBA00022737"/>
    </source>
</evidence>
<dbReference type="InterPro" id="IPR019734">
    <property type="entry name" value="TPR_rpt"/>
</dbReference>